<keyword evidence="3" id="KW-0808">Transferase</keyword>
<feature type="compositionally biased region" description="Basic and acidic residues" evidence="6">
    <location>
        <begin position="141"/>
        <end position="151"/>
    </location>
</feature>
<dbReference type="GO" id="GO:0016020">
    <property type="term" value="C:membrane"/>
    <property type="evidence" value="ECO:0007669"/>
    <property type="project" value="UniProtKB-SubCell"/>
</dbReference>
<dbReference type="PANTHER" id="PTHR31042:SF150">
    <property type="entry name" value="OS06G0661900 PROTEIN"/>
    <property type="match status" value="1"/>
</dbReference>
<dbReference type="Pfam" id="PF02485">
    <property type="entry name" value="Branch"/>
    <property type="match status" value="1"/>
</dbReference>
<protein>
    <submittedName>
        <fullName evidence="8">Uncharacterized protein</fullName>
    </submittedName>
</protein>
<feature type="compositionally biased region" description="Gly residues" evidence="6">
    <location>
        <begin position="372"/>
        <end position="382"/>
    </location>
</feature>
<feature type="region of interest" description="Disordered" evidence="6">
    <location>
        <begin position="1"/>
        <end position="32"/>
    </location>
</feature>
<comment type="subcellular location">
    <subcellularLocation>
        <location evidence="1">Membrane</location>
        <topology evidence="1">Single-pass type II membrane protein</topology>
    </subcellularLocation>
</comment>
<dbReference type="Gramene" id="GBG68701">
    <property type="protein sequence ID" value="GBG68701"/>
    <property type="gene ID" value="CBR_g3243"/>
</dbReference>
<keyword evidence="7" id="KW-1133">Transmembrane helix</keyword>
<dbReference type="AlphaFoldDB" id="A0A388KF95"/>
<keyword evidence="4 7" id="KW-0472">Membrane</keyword>
<reference evidence="8 9" key="1">
    <citation type="journal article" date="2018" name="Cell">
        <title>The Chara Genome: Secondary Complexity and Implications for Plant Terrestrialization.</title>
        <authorList>
            <person name="Nishiyama T."/>
            <person name="Sakayama H."/>
            <person name="Vries J.D."/>
            <person name="Buschmann H."/>
            <person name="Saint-Marcoux D."/>
            <person name="Ullrich K.K."/>
            <person name="Haas F.B."/>
            <person name="Vanderstraeten L."/>
            <person name="Becker D."/>
            <person name="Lang D."/>
            <person name="Vosolsobe S."/>
            <person name="Rombauts S."/>
            <person name="Wilhelmsson P.K.I."/>
            <person name="Janitza P."/>
            <person name="Kern R."/>
            <person name="Heyl A."/>
            <person name="Rumpler F."/>
            <person name="Villalobos L.I.A.C."/>
            <person name="Clay J.M."/>
            <person name="Skokan R."/>
            <person name="Toyoda A."/>
            <person name="Suzuki Y."/>
            <person name="Kagoshima H."/>
            <person name="Schijlen E."/>
            <person name="Tajeshwar N."/>
            <person name="Catarino B."/>
            <person name="Hetherington A.J."/>
            <person name="Saltykova A."/>
            <person name="Bonnot C."/>
            <person name="Breuninger H."/>
            <person name="Symeonidi A."/>
            <person name="Radhakrishnan G.V."/>
            <person name="Van Nieuwerburgh F."/>
            <person name="Deforce D."/>
            <person name="Chang C."/>
            <person name="Karol K.G."/>
            <person name="Hedrich R."/>
            <person name="Ulvskov P."/>
            <person name="Glockner G."/>
            <person name="Delwiche C.F."/>
            <person name="Petrasek J."/>
            <person name="Van de Peer Y."/>
            <person name="Friml J."/>
            <person name="Beilby M."/>
            <person name="Dolan L."/>
            <person name="Kohara Y."/>
            <person name="Sugano S."/>
            <person name="Fujiyama A."/>
            <person name="Delaux P.-M."/>
            <person name="Quint M."/>
            <person name="TheiBen G."/>
            <person name="Hagemann M."/>
            <person name="Harholt J."/>
            <person name="Dunand C."/>
            <person name="Zachgo S."/>
            <person name="Langdale J."/>
            <person name="Maumus F."/>
            <person name="Straeten D.V.D."/>
            <person name="Gould S.B."/>
            <person name="Rensing S.A."/>
        </authorList>
    </citation>
    <scope>NUCLEOTIDE SEQUENCE [LARGE SCALE GENOMIC DNA]</scope>
    <source>
        <strain evidence="8 9">S276</strain>
    </source>
</reference>
<evidence type="ECO:0000256" key="5">
    <source>
        <dbReference type="ARBA" id="ARBA00023180"/>
    </source>
</evidence>
<feature type="region of interest" description="Disordered" evidence="6">
    <location>
        <begin position="306"/>
        <end position="384"/>
    </location>
</feature>
<evidence type="ECO:0000256" key="1">
    <source>
        <dbReference type="ARBA" id="ARBA00004606"/>
    </source>
</evidence>
<accession>A0A388KF95</accession>
<evidence type="ECO:0000313" key="8">
    <source>
        <dbReference type="EMBL" id="GBG68701.1"/>
    </source>
</evidence>
<evidence type="ECO:0000256" key="4">
    <source>
        <dbReference type="ARBA" id="ARBA00023136"/>
    </source>
</evidence>
<dbReference type="EMBL" id="BFEA01000104">
    <property type="protein sequence ID" value="GBG68701.1"/>
    <property type="molecule type" value="Genomic_DNA"/>
</dbReference>
<keyword evidence="7" id="KW-0812">Transmembrane</keyword>
<feature type="compositionally biased region" description="Acidic residues" evidence="6">
    <location>
        <begin position="321"/>
        <end position="331"/>
    </location>
</feature>
<dbReference type="GO" id="GO:0016757">
    <property type="term" value="F:glycosyltransferase activity"/>
    <property type="evidence" value="ECO:0007669"/>
    <property type="project" value="UniProtKB-KW"/>
</dbReference>
<comment type="caution">
    <text evidence="8">The sequence shown here is derived from an EMBL/GenBank/DDBJ whole genome shotgun (WGS) entry which is preliminary data.</text>
</comment>
<evidence type="ECO:0000256" key="2">
    <source>
        <dbReference type="ARBA" id="ARBA00022676"/>
    </source>
</evidence>
<gene>
    <name evidence="8" type="ORF">CBR_g3243</name>
</gene>
<evidence type="ECO:0000256" key="7">
    <source>
        <dbReference type="SAM" id="Phobius"/>
    </source>
</evidence>
<feature type="transmembrane region" description="Helical" evidence="7">
    <location>
        <begin position="36"/>
        <end position="58"/>
    </location>
</feature>
<dbReference type="InterPro" id="IPR044174">
    <property type="entry name" value="BC10-like"/>
</dbReference>
<keyword evidence="9" id="KW-1185">Reference proteome</keyword>
<feature type="compositionally biased region" description="Basic and acidic residues" evidence="6">
    <location>
        <begin position="332"/>
        <end position="350"/>
    </location>
</feature>
<organism evidence="8 9">
    <name type="scientific">Chara braunii</name>
    <name type="common">Braun's stonewort</name>
    <dbReference type="NCBI Taxonomy" id="69332"/>
    <lineage>
        <taxon>Eukaryota</taxon>
        <taxon>Viridiplantae</taxon>
        <taxon>Streptophyta</taxon>
        <taxon>Charophyceae</taxon>
        <taxon>Charales</taxon>
        <taxon>Characeae</taxon>
        <taxon>Chara</taxon>
    </lineage>
</organism>
<dbReference type="InterPro" id="IPR003406">
    <property type="entry name" value="Glyco_trans_14"/>
</dbReference>
<evidence type="ECO:0000256" key="6">
    <source>
        <dbReference type="SAM" id="MobiDB-lite"/>
    </source>
</evidence>
<feature type="region of interest" description="Disordered" evidence="6">
    <location>
        <begin position="170"/>
        <end position="197"/>
    </location>
</feature>
<name>A0A388KF95_CHABU</name>
<feature type="region of interest" description="Disordered" evidence="6">
    <location>
        <begin position="134"/>
        <end position="156"/>
    </location>
</feature>
<dbReference type="PANTHER" id="PTHR31042">
    <property type="entry name" value="CORE-2/I-BRANCHING BETA-1,6-N-ACETYLGLUCOSAMINYLTRANSFERASE FAMILY PROTEIN-RELATED"/>
    <property type="match status" value="1"/>
</dbReference>
<keyword evidence="5" id="KW-0325">Glycoprotein</keyword>
<feature type="compositionally biased region" description="Low complexity" evidence="6">
    <location>
        <begin position="429"/>
        <end position="443"/>
    </location>
</feature>
<evidence type="ECO:0000313" key="9">
    <source>
        <dbReference type="Proteomes" id="UP000265515"/>
    </source>
</evidence>
<evidence type="ECO:0000256" key="3">
    <source>
        <dbReference type="ARBA" id="ARBA00022679"/>
    </source>
</evidence>
<keyword evidence="2" id="KW-0328">Glycosyltransferase</keyword>
<proteinExistence type="predicted"/>
<dbReference type="Proteomes" id="UP000265515">
    <property type="component" value="Unassembled WGS sequence"/>
</dbReference>
<sequence>MSGGDMRRYRNMMRSSDGLRQSSASPKSPLRSLRSAPAFTAVTMLGMVVMFLLGSYISDVRVQDRTQRRMIAWMERAGGESGDGGGYAVWGGDDGGGREGGGRERIAMRGRIVGGGGSFKEVSTSSSAAMEVKASSGCRCPRQDPDSDRNSDVGTHCDCPIRLIPIEVEEERRRKEEEEEEKKKGGRQAEEEGSRLYKEEGKQVMISTSNEGGGGGGVGVVGGGEDGVGTHGLYLRGDAQFQSMVLPLAEKMSAMMAAGSFQIQPQLDPFAGARQFEGVAIPITKPDRLSREDMMLLDKAARPFASPFKHQGAAASRGDGGEDDEEDDGGGEEEKGGGGGGEERKDEDSQGNKQAAGGGGGGDQLAAASTAGHGGGGGGGGERGGDHVAVTAIAGGDGGGAFVPTTAGNGSGYGVLREIGGAMSTTTTMTTKTTETTESSATTPMRKANGRRRRRRKRKIAFLFLLRGPAPFAPVWKRFFDGHSDDASIYVHVAPGFRYNDSLSSSGYGGGGPAAGADDVLAAELAVFAPNVIRSEAVAFGEISMMDAERRLLATALLDLRNSRFILLSESCVPVRSFEEVRERLFSTPLSYVEVLPDGYPDISIGLRYFPVLEPEVPRQLFRKGSQWWALNRRHAGLVVADMIYYRKFRDWCRVTNEKAQWCFPDEHYIQSFLMIIDPEGLRKWSPTYVSWRPVPGEPFTLHPTPFTQVDVNENLMNTLRNMRGCDPNPSHETCYLFARKFDPSALPALLAVDDALHMWGSNYTSDLSLASGDRGRAAPAR</sequence>
<feature type="region of interest" description="Disordered" evidence="6">
    <location>
        <begin position="429"/>
        <end position="452"/>
    </location>
</feature>